<evidence type="ECO:0000313" key="2">
    <source>
        <dbReference type="Proteomes" id="UP000603602"/>
    </source>
</evidence>
<keyword evidence="2" id="KW-1185">Reference proteome</keyword>
<evidence type="ECO:0000313" key="1">
    <source>
        <dbReference type="EMBL" id="MBD8503876.1"/>
    </source>
</evidence>
<dbReference type="PANTHER" id="PTHR35271:SF1">
    <property type="entry name" value="ABC TRANSPORTER, SUBSTRATE-BINDING LIPOPROTEIN"/>
    <property type="match status" value="1"/>
</dbReference>
<proteinExistence type="predicted"/>
<organism evidence="1 2">
    <name type="scientific">Thauera sedimentorum</name>
    <dbReference type="NCBI Taxonomy" id="2767595"/>
    <lineage>
        <taxon>Bacteria</taxon>
        <taxon>Pseudomonadati</taxon>
        <taxon>Pseudomonadota</taxon>
        <taxon>Betaproteobacteria</taxon>
        <taxon>Rhodocyclales</taxon>
        <taxon>Zoogloeaceae</taxon>
        <taxon>Thauera</taxon>
    </lineage>
</organism>
<comment type="caution">
    <text evidence="1">The sequence shown here is derived from an EMBL/GenBank/DDBJ whole genome shotgun (WGS) entry which is preliminary data.</text>
</comment>
<sequence>MPQAAAHEVALVLSQKGGAYERFADALRAATAGGGHQIVDGGNMEDGVDAAVLERAELIIAAGGPAADAMAARAGRPTLGVLIGRQQFEALRRANPGAPFSAIVLDQPVERHVALIRAVLPEARRVGAVFGPDSAALQPGFAKTLEAAGLKLGARQISAPAELLPALERTLESNDALLALPDPLVSSPSAARSLLLTSYRYRRPVFAYSQAYVDAGALAAVFSSTGDVARDLGEWLNGTHGTAWQLPAPRSPRRFSIAINRQVARALNLDIADEATLLEQLRRGEGQ</sequence>
<dbReference type="EMBL" id="JACYTO010000002">
    <property type="protein sequence ID" value="MBD8503876.1"/>
    <property type="molecule type" value="Genomic_DNA"/>
</dbReference>
<name>A0ABR9BCE0_9RHOO</name>
<accession>A0ABR9BCE0</accession>
<dbReference type="Pfam" id="PF04392">
    <property type="entry name" value="ABC_sub_bind"/>
    <property type="match status" value="1"/>
</dbReference>
<protein>
    <recommendedName>
        <fullName evidence="3">ABC transporter substrate-binding protein</fullName>
    </recommendedName>
</protein>
<dbReference type="RefSeq" id="WP_187718672.1">
    <property type="nucleotide sequence ID" value="NZ_JACTAH010000002.1"/>
</dbReference>
<dbReference type="Gene3D" id="3.40.50.2300">
    <property type="match status" value="1"/>
</dbReference>
<evidence type="ECO:0008006" key="3">
    <source>
        <dbReference type="Google" id="ProtNLM"/>
    </source>
</evidence>
<dbReference type="PANTHER" id="PTHR35271">
    <property type="entry name" value="ABC TRANSPORTER, SUBSTRATE-BINDING LIPOPROTEIN-RELATED"/>
    <property type="match status" value="1"/>
</dbReference>
<dbReference type="InterPro" id="IPR007487">
    <property type="entry name" value="ABC_transpt-TYRBP-like"/>
</dbReference>
<reference evidence="2" key="1">
    <citation type="submission" date="2023-07" db="EMBL/GenBank/DDBJ databases">
        <title>Thauera sp. CAU 1555 isolated from sand of Yaerae Beach.</title>
        <authorList>
            <person name="Kim W."/>
        </authorList>
    </citation>
    <scope>NUCLEOTIDE SEQUENCE [LARGE SCALE GENOMIC DNA]</scope>
    <source>
        <strain evidence="2">CAU 1555</strain>
    </source>
</reference>
<gene>
    <name evidence="1" type="ORF">IFO67_13360</name>
</gene>
<dbReference type="Proteomes" id="UP000603602">
    <property type="component" value="Unassembled WGS sequence"/>
</dbReference>